<evidence type="ECO:0000256" key="1">
    <source>
        <dbReference type="RuleBase" id="RU364032"/>
    </source>
</evidence>
<proteinExistence type="inferred from homology"/>
<dbReference type="InterPro" id="IPR035367">
    <property type="entry name" value="Nrap_D2"/>
</dbReference>
<comment type="caution">
    <text evidence="6">The sequence shown here is derived from an EMBL/GenBank/DDBJ whole genome shotgun (WGS) entry which is preliminary data.</text>
</comment>
<feature type="domain" description="Nrap protein" evidence="3">
    <location>
        <begin position="96"/>
        <end position="246"/>
    </location>
</feature>
<keyword evidence="1" id="KW-0539">Nucleus</keyword>
<evidence type="ECO:0000313" key="6">
    <source>
        <dbReference type="EMBL" id="KAJ8941316.1"/>
    </source>
</evidence>
<keyword evidence="1" id="KW-0694">RNA-binding</keyword>
<feature type="domain" description="Nrap protein" evidence="5">
    <location>
        <begin position="431"/>
        <end position="505"/>
    </location>
</feature>
<reference evidence="6" key="1">
    <citation type="journal article" date="2023" name="Insect Mol. Biol.">
        <title>Genome sequencing provides insights into the evolution of gene families encoding plant cell wall-degrading enzymes in longhorned beetles.</title>
        <authorList>
            <person name="Shin N.R."/>
            <person name="Okamura Y."/>
            <person name="Kirsch R."/>
            <person name="Pauchet Y."/>
        </authorList>
    </citation>
    <scope>NUCLEOTIDE SEQUENCE</scope>
    <source>
        <strain evidence="6">AMC_N1</strain>
    </source>
</reference>
<evidence type="ECO:0000259" key="2">
    <source>
        <dbReference type="Pfam" id="PF17403"/>
    </source>
</evidence>
<dbReference type="GO" id="GO:0006409">
    <property type="term" value="P:tRNA export from nucleus"/>
    <property type="evidence" value="ECO:0007669"/>
    <property type="project" value="TreeGrafter"/>
</dbReference>
<dbReference type="GO" id="GO:0003723">
    <property type="term" value="F:RNA binding"/>
    <property type="evidence" value="ECO:0007669"/>
    <property type="project" value="UniProtKB-KW"/>
</dbReference>
<dbReference type="PANTHER" id="PTHR17972">
    <property type="entry name" value="NUCLEOLAR RNA-ASSOCIATED PROTEIN"/>
    <property type="match status" value="1"/>
</dbReference>
<evidence type="ECO:0000313" key="7">
    <source>
        <dbReference type="Proteomes" id="UP001162162"/>
    </source>
</evidence>
<feature type="domain" description="Nrap protein" evidence="2">
    <location>
        <begin position="1"/>
        <end position="92"/>
    </location>
</feature>
<feature type="domain" description="Nrap protein" evidence="4">
    <location>
        <begin position="268"/>
        <end position="401"/>
    </location>
</feature>
<comment type="similarity">
    <text evidence="1">Belongs to the NRAP family.</text>
</comment>
<dbReference type="GO" id="GO:0032040">
    <property type="term" value="C:small-subunit processome"/>
    <property type="evidence" value="ECO:0007669"/>
    <property type="project" value="TreeGrafter"/>
</dbReference>
<dbReference type="GO" id="GO:0006364">
    <property type="term" value="P:rRNA processing"/>
    <property type="evidence" value="ECO:0007669"/>
    <property type="project" value="TreeGrafter"/>
</dbReference>
<evidence type="ECO:0000259" key="5">
    <source>
        <dbReference type="Pfam" id="PF17406"/>
    </source>
</evidence>
<accession>A0AAV8XQP9</accession>
<comment type="subcellular location">
    <subcellularLocation>
        <location evidence="1">Nucleus</location>
        <location evidence="1">Nucleolus</location>
    </subcellularLocation>
</comment>
<dbReference type="InterPro" id="IPR035369">
    <property type="entry name" value="Nrap_D4"/>
</dbReference>
<dbReference type="Pfam" id="PF17404">
    <property type="entry name" value="Nrap_D3"/>
    <property type="match status" value="1"/>
</dbReference>
<dbReference type="InterPro" id="IPR035368">
    <property type="entry name" value="Nrap_D3"/>
</dbReference>
<gene>
    <name evidence="6" type="ORF">NQ318_017856</name>
</gene>
<keyword evidence="7" id="KW-1185">Reference proteome</keyword>
<dbReference type="GO" id="GO:0032545">
    <property type="term" value="C:CURI complex"/>
    <property type="evidence" value="ECO:0007669"/>
    <property type="project" value="TreeGrafter"/>
</dbReference>
<dbReference type="Proteomes" id="UP001162162">
    <property type="component" value="Unassembled WGS sequence"/>
</dbReference>
<evidence type="ECO:0000259" key="4">
    <source>
        <dbReference type="Pfam" id="PF17405"/>
    </source>
</evidence>
<organism evidence="6 7">
    <name type="scientific">Aromia moschata</name>
    <dbReference type="NCBI Taxonomy" id="1265417"/>
    <lineage>
        <taxon>Eukaryota</taxon>
        <taxon>Metazoa</taxon>
        <taxon>Ecdysozoa</taxon>
        <taxon>Arthropoda</taxon>
        <taxon>Hexapoda</taxon>
        <taxon>Insecta</taxon>
        <taxon>Pterygota</taxon>
        <taxon>Neoptera</taxon>
        <taxon>Endopterygota</taxon>
        <taxon>Coleoptera</taxon>
        <taxon>Polyphaga</taxon>
        <taxon>Cucujiformia</taxon>
        <taxon>Chrysomeloidea</taxon>
        <taxon>Cerambycidae</taxon>
        <taxon>Cerambycinae</taxon>
        <taxon>Callichromatini</taxon>
        <taxon>Aromia</taxon>
    </lineage>
</organism>
<dbReference type="EMBL" id="JAPWTK010000379">
    <property type="protein sequence ID" value="KAJ8941316.1"/>
    <property type="molecule type" value="Genomic_DNA"/>
</dbReference>
<evidence type="ECO:0000259" key="3">
    <source>
        <dbReference type="Pfam" id="PF17404"/>
    </source>
</evidence>
<name>A0AAV8XQP9_9CUCU</name>
<dbReference type="PANTHER" id="PTHR17972:SF0">
    <property type="entry name" value="NUCLEOLAR PROTEIN 6"/>
    <property type="match status" value="1"/>
</dbReference>
<dbReference type="Pfam" id="PF17403">
    <property type="entry name" value="Nrap_D2"/>
    <property type="match status" value="1"/>
</dbReference>
<dbReference type="InterPro" id="IPR035370">
    <property type="entry name" value="Nrap_D5"/>
</dbReference>
<sequence>MSSYQVVRNFWNFVGTTDLENEPISIADCTKEVLENFKRHFKIIFVDKSGCYNLAAFLNIGVYRKVKAECLQAVKHLDDNKNSSFQQLFLTKYPFYLQYDLVIDLNRALPLEDKYSIEDEERAKFIGYKDLLIVNYIMKTIQRALNKRILSLVPRVEVDSEDCSLKKLFFGINLNPDEAFNFLEIGPALNDHVAAAEFRQFWGHLSSDRRFRDGSTNVAVHFKTNTIKGKRGIIRKILSFIIEEKLNLKFKFHYDEFEEILVSKRLVPSYPCGTNEETTLKIIQASDELGKKLRAMQMSLKITGVQGASDIFCYAHVFPPVPANYEVIPDKTIILGKNIMFLDKKLETVPRYILPVDCVLQLEHSSKWPSDLEALRHIKTSFYLEISKMLESEHENGLTCYRDSLDSFHLDNSLNVMPKIIGALKGLQSLYPSFGPGCALIKRWLRSQLIDEYYFPDIVVDLLNASLYLDNPFVQSNTPQMSFLRFLKFFSEFDWNLQTVIVNFSG</sequence>
<dbReference type="Pfam" id="PF17405">
    <property type="entry name" value="Nrap_D4"/>
    <property type="match status" value="1"/>
</dbReference>
<dbReference type="Pfam" id="PF17406">
    <property type="entry name" value="Nrap_D5"/>
    <property type="match status" value="1"/>
</dbReference>
<dbReference type="InterPro" id="IPR005554">
    <property type="entry name" value="NOL6/Upt22"/>
</dbReference>
<protein>
    <recommendedName>
        <fullName evidence="1">Nucleolar protein 6</fullName>
    </recommendedName>
</protein>
<dbReference type="GO" id="GO:0034456">
    <property type="term" value="C:UTP-C complex"/>
    <property type="evidence" value="ECO:0007669"/>
    <property type="project" value="TreeGrafter"/>
</dbReference>
<dbReference type="AlphaFoldDB" id="A0AAV8XQP9"/>
<dbReference type="Gene3D" id="1.10.1410.10">
    <property type="match status" value="1"/>
</dbReference>